<keyword evidence="3" id="KW-1185">Reference proteome</keyword>
<gene>
    <name evidence="2" type="ORF">GCM10023191_022740</name>
</gene>
<evidence type="ECO:0000313" key="2">
    <source>
        <dbReference type="EMBL" id="GAA4490493.1"/>
    </source>
</evidence>
<reference evidence="3" key="1">
    <citation type="journal article" date="2019" name="Int. J. Syst. Evol. Microbiol.">
        <title>The Global Catalogue of Microorganisms (GCM) 10K type strain sequencing project: providing services to taxonomists for standard genome sequencing and annotation.</title>
        <authorList>
            <consortium name="The Broad Institute Genomics Platform"/>
            <consortium name="The Broad Institute Genome Sequencing Center for Infectious Disease"/>
            <person name="Wu L."/>
            <person name="Ma J."/>
        </authorList>
    </citation>
    <scope>NUCLEOTIDE SEQUENCE [LARGE SCALE GENOMIC DNA]</scope>
    <source>
        <strain evidence="3">JCM 17933</strain>
    </source>
</reference>
<name>A0ABP8PS48_9ACTN</name>
<dbReference type="Proteomes" id="UP001500503">
    <property type="component" value="Unassembled WGS sequence"/>
</dbReference>
<sequence length="97" mass="10151">MPDEAWDLLDRHAAVGEQGREAMPHLPRGQLRTDQAGLDDDPAELPPHVPRAEAGAGSGGEYEIVVLPLVTGGPPGDCLPLLQALQRGNASLGELEA</sequence>
<accession>A0ABP8PS48</accession>
<comment type="caution">
    <text evidence="2">The sequence shown here is derived from an EMBL/GenBank/DDBJ whole genome shotgun (WGS) entry which is preliminary data.</text>
</comment>
<protein>
    <submittedName>
        <fullName evidence="2">Uncharacterized protein</fullName>
    </submittedName>
</protein>
<organism evidence="2 3">
    <name type="scientific">Actinoallomurus oryzae</name>
    <dbReference type="NCBI Taxonomy" id="502180"/>
    <lineage>
        <taxon>Bacteria</taxon>
        <taxon>Bacillati</taxon>
        <taxon>Actinomycetota</taxon>
        <taxon>Actinomycetes</taxon>
        <taxon>Streptosporangiales</taxon>
        <taxon>Thermomonosporaceae</taxon>
        <taxon>Actinoallomurus</taxon>
    </lineage>
</organism>
<evidence type="ECO:0000313" key="3">
    <source>
        <dbReference type="Proteomes" id="UP001500503"/>
    </source>
</evidence>
<feature type="region of interest" description="Disordered" evidence="1">
    <location>
        <begin position="17"/>
        <end position="56"/>
    </location>
</feature>
<proteinExistence type="predicted"/>
<dbReference type="EMBL" id="BAABHF010000016">
    <property type="protein sequence ID" value="GAA4490493.1"/>
    <property type="molecule type" value="Genomic_DNA"/>
</dbReference>
<evidence type="ECO:0000256" key="1">
    <source>
        <dbReference type="SAM" id="MobiDB-lite"/>
    </source>
</evidence>